<dbReference type="OrthoDB" id="6126938at2759"/>
<dbReference type="PROSITE" id="PS50208">
    <property type="entry name" value="CASPASE_P20"/>
    <property type="match status" value="1"/>
</dbReference>
<sequence length="506" mass="58072">MSHDSKNLIFKFLIGKMKCIGCTFDLAPKDNFCGNCRLKVEIEYHGNNLKKCPSCESLQKLSQKYCSGCAYEMPVDKKIGNSVESSTGNDELNGNERQPPTFMYPGSPKRKKIEIRDLKSEEAVPERGLVVICIHTTFKEHPTHGLHERQGGSYDETMMENTWKMYDNCEVLTFKDKTNFFYTEELEVKIQEKLKSKQNVKYFVFVLSTHGDERPVAGMHYEHYFYTKDGQLRTQDLMEKMNGIRGLNGRMKLFFIQACRSRATNKEDDNKDLGVNMQITSAKINRTLRKRSKSTDYQDAKSYMPLEKDDICFNKTKGNMPTLETDDFSTQKTKGNIPTLEKDDYFSNKTKGNVSTFKTEKTEGYDRPDAIAYMHPSEEEDDENKDAEPETKEIPHCVEDAEPMIPHSEDCVVVFGSMAGKETYSTICSADRGGGWMIRALHSTLISYEGDNVHIFDILTEVNRTVGMRNFSESKCFKAQSCFFHNLALDDENMTLYKTKKKEEAE</sequence>
<gene>
    <name evidence="3" type="ORF">MCOR_5035</name>
</gene>
<dbReference type="GO" id="GO:0043525">
    <property type="term" value="P:positive regulation of neuron apoptotic process"/>
    <property type="evidence" value="ECO:0007669"/>
    <property type="project" value="TreeGrafter"/>
</dbReference>
<evidence type="ECO:0000313" key="3">
    <source>
        <dbReference type="EMBL" id="CAC5363719.1"/>
    </source>
</evidence>
<reference evidence="3 4" key="1">
    <citation type="submission" date="2020-06" db="EMBL/GenBank/DDBJ databases">
        <authorList>
            <person name="Li R."/>
            <person name="Bekaert M."/>
        </authorList>
    </citation>
    <scope>NUCLEOTIDE SEQUENCE [LARGE SCALE GENOMIC DNA]</scope>
    <source>
        <strain evidence="4">wild</strain>
    </source>
</reference>
<feature type="compositionally biased region" description="Polar residues" evidence="1">
    <location>
        <begin position="82"/>
        <end position="98"/>
    </location>
</feature>
<dbReference type="InterPro" id="IPR029030">
    <property type="entry name" value="Caspase-like_dom_sf"/>
</dbReference>
<dbReference type="GO" id="GO:0006915">
    <property type="term" value="P:apoptotic process"/>
    <property type="evidence" value="ECO:0007669"/>
    <property type="project" value="TreeGrafter"/>
</dbReference>
<evidence type="ECO:0000313" key="4">
    <source>
        <dbReference type="Proteomes" id="UP000507470"/>
    </source>
</evidence>
<dbReference type="InterPro" id="IPR002398">
    <property type="entry name" value="Pept_C14"/>
</dbReference>
<dbReference type="EMBL" id="CACVKT020000906">
    <property type="protein sequence ID" value="CAC5363719.1"/>
    <property type="molecule type" value="Genomic_DNA"/>
</dbReference>
<dbReference type="SUPFAM" id="SSF52129">
    <property type="entry name" value="Caspase-like"/>
    <property type="match status" value="2"/>
</dbReference>
<accession>A0A6J8A8U2</accession>
<dbReference type="PANTHER" id="PTHR10454:SF232">
    <property type="entry name" value="AT03047P-RELATED"/>
    <property type="match status" value="1"/>
</dbReference>
<dbReference type="Pfam" id="PF00656">
    <property type="entry name" value="Peptidase_C14"/>
    <property type="match status" value="1"/>
</dbReference>
<dbReference type="AlphaFoldDB" id="A0A6J8A8U2"/>
<dbReference type="GO" id="GO:0004197">
    <property type="term" value="F:cysteine-type endopeptidase activity"/>
    <property type="evidence" value="ECO:0007669"/>
    <property type="project" value="InterPro"/>
</dbReference>
<organism evidence="3 4">
    <name type="scientific">Mytilus coruscus</name>
    <name type="common">Sea mussel</name>
    <dbReference type="NCBI Taxonomy" id="42192"/>
    <lineage>
        <taxon>Eukaryota</taxon>
        <taxon>Metazoa</taxon>
        <taxon>Spiralia</taxon>
        <taxon>Lophotrochozoa</taxon>
        <taxon>Mollusca</taxon>
        <taxon>Bivalvia</taxon>
        <taxon>Autobranchia</taxon>
        <taxon>Pteriomorphia</taxon>
        <taxon>Mytilida</taxon>
        <taxon>Mytiloidea</taxon>
        <taxon>Mytilidae</taxon>
        <taxon>Mytilinae</taxon>
        <taxon>Mytilus</taxon>
    </lineage>
</organism>
<evidence type="ECO:0000259" key="2">
    <source>
        <dbReference type="PROSITE" id="PS50208"/>
    </source>
</evidence>
<dbReference type="Gene3D" id="3.40.50.1460">
    <property type="match status" value="2"/>
</dbReference>
<keyword evidence="4" id="KW-1185">Reference proteome</keyword>
<feature type="region of interest" description="Disordered" evidence="1">
    <location>
        <begin position="80"/>
        <end position="108"/>
    </location>
</feature>
<evidence type="ECO:0000256" key="1">
    <source>
        <dbReference type="SAM" id="MobiDB-lite"/>
    </source>
</evidence>
<proteinExistence type="predicted"/>
<dbReference type="GO" id="GO:0005737">
    <property type="term" value="C:cytoplasm"/>
    <property type="evidence" value="ECO:0007669"/>
    <property type="project" value="TreeGrafter"/>
</dbReference>
<dbReference type="InterPro" id="IPR011600">
    <property type="entry name" value="Pept_C14_caspase"/>
</dbReference>
<feature type="region of interest" description="Disordered" evidence="1">
    <location>
        <begin position="323"/>
        <end position="344"/>
    </location>
</feature>
<feature type="domain" description="Caspase family p20" evidence="2">
    <location>
        <begin position="126"/>
        <end position="263"/>
    </location>
</feature>
<dbReference type="Proteomes" id="UP000507470">
    <property type="component" value="Unassembled WGS sequence"/>
</dbReference>
<name>A0A6J8A8U2_MYTCO</name>
<dbReference type="GO" id="GO:0006508">
    <property type="term" value="P:proteolysis"/>
    <property type="evidence" value="ECO:0007669"/>
    <property type="project" value="InterPro"/>
</dbReference>
<protein>
    <recommendedName>
        <fullName evidence="2">Caspase family p20 domain-containing protein</fullName>
    </recommendedName>
</protein>
<dbReference type="PANTHER" id="PTHR10454">
    <property type="entry name" value="CASPASE"/>
    <property type="match status" value="1"/>
</dbReference>
<dbReference type="InterPro" id="IPR001309">
    <property type="entry name" value="Pept_C14_p20"/>
</dbReference>